<dbReference type="VEuPathDB" id="FungiDB:FOIG_06912"/>
<dbReference type="EMBL" id="FMJY01000005">
    <property type="protein sequence ID" value="SCO84735.1"/>
    <property type="molecule type" value="Genomic_DNA"/>
</dbReference>
<evidence type="ECO:0000313" key="2">
    <source>
        <dbReference type="EMBL" id="SCO84735.1"/>
    </source>
</evidence>
<evidence type="ECO:0000256" key="1">
    <source>
        <dbReference type="SAM" id="Phobius"/>
    </source>
</evidence>
<keyword evidence="1" id="KW-1133">Transmembrane helix</keyword>
<dbReference type="VEuPathDB" id="FungiDB:FOMG_03198"/>
<name>A0A2H3TAN8_FUSOX</name>
<sequence length="352" mass="40252">MTPQQVDVDKIQAIWPHVSKIDFNQKDYIAFWGHVKPWLDVLEGDAHHFYPLGSDDIFWIVEELRRQKESTRLSILDAVKQRFADKAPSDVAISLSVNLAAFLWLNVKVQLWPSPGRLQWNNNQCLVDLLKNIGPTVGPVTSKESLNDELTMERLVTDYGFTVIWTSNLVEHLWVNKKAKIVMVYEHMICLRNHQLAGNQTALPQSLVLEAMDTLNLLFPLGSGPTKSFLIREGKTFTELGTFCRDRRLRLDNYKIWRPKLEELSMVLDVEPVGTRQFILWRNGRNALQFVTFWIATIVAILTVVSFVTGVSSMVYAKKANDIAMLQYQFSLAETCSDPEVAAKLVDWCPKS</sequence>
<feature type="transmembrane region" description="Helical" evidence="1">
    <location>
        <begin position="293"/>
        <end position="317"/>
    </location>
</feature>
<organism evidence="2 3">
    <name type="scientific">Fusarium oxysporum</name>
    <name type="common">Fusarium vascular wilt</name>
    <dbReference type="NCBI Taxonomy" id="5507"/>
    <lineage>
        <taxon>Eukaryota</taxon>
        <taxon>Fungi</taxon>
        <taxon>Dikarya</taxon>
        <taxon>Ascomycota</taxon>
        <taxon>Pezizomycotina</taxon>
        <taxon>Sordariomycetes</taxon>
        <taxon>Hypocreomycetidae</taxon>
        <taxon>Hypocreales</taxon>
        <taxon>Nectriaceae</taxon>
        <taxon>Fusarium</taxon>
        <taxon>Fusarium oxysporum species complex</taxon>
    </lineage>
</organism>
<dbReference type="OrthoDB" id="5428890at2759"/>
<accession>A0A2H3TAN8</accession>
<evidence type="ECO:0000313" key="3">
    <source>
        <dbReference type="Proteomes" id="UP000219369"/>
    </source>
</evidence>
<dbReference type="VEuPathDB" id="FungiDB:FOC1_g10004603"/>
<dbReference type="VEuPathDB" id="FungiDB:FOXG_18719"/>
<gene>
    <name evidence="2" type="ORF">FRV6_08862</name>
</gene>
<dbReference type="AlphaFoldDB" id="A0A2H3TAN8"/>
<proteinExistence type="predicted"/>
<dbReference type="VEuPathDB" id="FungiDB:FOZG_03127"/>
<reference evidence="3" key="1">
    <citation type="submission" date="2016-09" db="EMBL/GenBank/DDBJ databases">
        <authorList>
            <person name="Guldener U."/>
        </authorList>
    </citation>
    <scope>NUCLEOTIDE SEQUENCE [LARGE SCALE GENOMIC DNA]</scope>
    <source>
        <strain evidence="3">V64-1</strain>
    </source>
</reference>
<dbReference type="VEuPathDB" id="FungiDB:FOC4_g10007024"/>
<keyword evidence="1" id="KW-0812">Transmembrane</keyword>
<dbReference type="Proteomes" id="UP000219369">
    <property type="component" value="Unassembled WGS sequence"/>
</dbReference>
<keyword evidence="1" id="KW-0472">Membrane</keyword>
<protein>
    <submittedName>
        <fullName evidence="2">Uncharacterized protein</fullName>
    </submittedName>
</protein>